<reference evidence="1" key="1">
    <citation type="submission" date="2021-02" db="EMBL/GenBank/DDBJ databases">
        <authorList>
            <person name="Dougan E. K."/>
            <person name="Rhodes N."/>
            <person name="Thang M."/>
            <person name="Chan C."/>
        </authorList>
    </citation>
    <scope>NUCLEOTIDE SEQUENCE</scope>
</reference>
<proteinExistence type="predicted"/>
<name>A0A812KTR7_9DINO</name>
<keyword evidence="2" id="KW-1185">Reference proteome</keyword>
<accession>A0A812KTR7</accession>
<gene>
    <name evidence="1" type="ORF">SNAT2548_LOCUS10138</name>
</gene>
<organism evidence="1 2">
    <name type="scientific">Symbiodinium natans</name>
    <dbReference type="NCBI Taxonomy" id="878477"/>
    <lineage>
        <taxon>Eukaryota</taxon>
        <taxon>Sar</taxon>
        <taxon>Alveolata</taxon>
        <taxon>Dinophyceae</taxon>
        <taxon>Suessiales</taxon>
        <taxon>Symbiodiniaceae</taxon>
        <taxon>Symbiodinium</taxon>
    </lineage>
</organism>
<evidence type="ECO:0000313" key="1">
    <source>
        <dbReference type="EMBL" id="CAE7236104.1"/>
    </source>
</evidence>
<dbReference type="Proteomes" id="UP000604046">
    <property type="component" value="Unassembled WGS sequence"/>
</dbReference>
<comment type="caution">
    <text evidence="1">The sequence shown here is derived from an EMBL/GenBank/DDBJ whole genome shotgun (WGS) entry which is preliminary data.</text>
</comment>
<dbReference type="EMBL" id="CAJNDS010000824">
    <property type="protein sequence ID" value="CAE7236104.1"/>
    <property type="molecule type" value="Genomic_DNA"/>
</dbReference>
<dbReference type="OrthoDB" id="10449459at2759"/>
<dbReference type="AlphaFoldDB" id="A0A812KTR7"/>
<sequence length="218" mass="22502">MATGLLLAFVDRDAATVEAAAATLAILQPRVAVRVLRGDMVAVALGQELGEEVGGGSGASSASATAAAPPSALARHVDSDAFRDVPTFIMYGANTAGLASGNLQKAISEAFPEQFADIAQQMCQAPPHDGFGHGEVFVSHESRNIRLLAVSLFPRPSEGPAAVRRGAADALRTAQALAGPSFRVVSHALGSFTGHPRPQDFAECLAGAVEDWLSDRDS</sequence>
<protein>
    <submittedName>
        <fullName evidence="1">Uncharacterized protein</fullName>
    </submittedName>
</protein>
<evidence type="ECO:0000313" key="2">
    <source>
        <dbReference type="Proteomes" id="UP000604046"/>
    </source>
</evidence>